<dbReference type="PANTHER" id="PTHR39166:SF1">
    <property type="entry name" value="BLL1166 PROTEIN"/>
    <property type="match status" value="1"/>
</dbReference>
<name>A0AB39KVQ0_9CAUL</name>
<reference evidence="1" key="1">
    <citation type="submission" date="2024-06" db="EMBL/GenBank/DDBJ databases">
        <title>Caulobacter inopinatus, sp. nov.</title>
        <authorList>
            <person name="Donachie S.P."/>
        </authorList>
    </citation>
    <scope>NUCLEOTIDE SEQUENCE</scope>
    <source>
        <strain evidence="1">73W</strain>
    </source>
</reference>
<dbReference type="AlphaFoldDB" id="A0AB39KVQ0"/>
<evidence type="ECO:0000313" key="1">
    <source>
        <dbReference type="EMBL" id="XDO97725.1"/>
    </source>
</evidence>
<dbReference type="RefSeq" id="WP_369061123.1">
    <property type="nucleotide sequence ID" value="NZ_CP158375.1"/>
</dbReference>
<dbReference type="Pfam" id="PF06042">
    <property type="entry name" value="NTP_transf_6"/>
    <property type="match status" value="1"/>
</dbReference>
<proteinExistence type="predicted"/>
<protein>
    <submittedName>
        <fullName evidence="1">Nucleotidyltransferase family protein</fullName>
    </submittedName>
</protein>
<dbReference type="PANTHER" id="PTHR39166">
    <property type="entry name" value="BLL1166 PROTEIN"/>
    <property type="match status" value="1"/>
</dbReference>
<organism evidence="1">
    <name type="scientific">Caulobacter sp. 73W</name>
    <dbReference type="NCBI Taxonomy" id="3161137"/>
    <lineage>
        <taxon>Bacteria</taxon>
        <taxon>Pseudomonadati</taxon>
        <taxon>Pseudomonadota</taxon>
        <taxon>Alphaproteobacteria</taxon>
        <taxon>Caulobacterales</taxon>
        <taxon>Caulobacteraceae</taxon>
        <taxon>Caulobacter</taxon>
    </lineage>
</organism>
<dbReference type="EMBL" id="CP158375">
    <property type="protein sequence ID" value="XDO97725.1"/>
    <property type="molecule type" value="Genomic_DNA"/>
</dbReference>
<gene>
    <name evidence="1" type="ORF">ABOZ73_04720</name>
</gene>
<accession>A0AB39KVQ0</accession>
<dbReference type="InterPro" id="IPR009267">
    <property type="entry name" value="NTP_transf_6"/>
</dbReference>
<sequence>MTDPLIPRLEAILRATPRLMQVMETARGLDLPDWLVFSGAIYQPVWNHLTGRPTDYGLKDYDLGYFDPADLSYEAEDAVIRLVASAFDEPLASMVEVRNQARVHLWFEGRFKEPYVPLPNAAEALTRFVAPAFAVGARLETDGSMTIVAPFGLEDLFDMVLRPNPSRPKTTGWAKAVGSAVERWPELKVVEDED</sequence>